<dbReference type="Pfam" id="PF25917">
    <property type="entry name" value="BSH_RND"/>
    <property type="match status" value="1"/>
</dbReference>
<evidence type="ECO:0000313" key="6">
    <source>
        <dbReference type="EMBL" id="KOF21091.1"/>
    </source>
</evidence>
<dbReference type="PANTHER" id="PTHR30469">
    <property type="entry name" value="MULTIDRUG RESISTANCE PROTEIN MDTA"/>
    <property type="match status" value="1"/>
</dbReference>
<evidence type="ECO:0000259" key="4">
    <source>
        <dbReference type="Pfam" id="PF25917"/>
    </source>
</evidence>
<dbReference type="PATRIC" id="fig|106592.7.peg.3013"/>
<comment type="caution">
    <text evidence="6">The sequence shown here is derived from an EMBL/GenBank/DDBJ whole genome shotgun (WGS) entry which is preliminary data.</text>
</comment>
<dbReference type="PANTHER" id="PTHR30469:SF38">
    <property type="entry name" value="HLYD FAMILY SECRETION PROTEIN"/>
    <property type="match status" value="1"/>
</dbReference>
<evidence type="ECO:0000259" key="5">
    <source>
        <dbReference type="Pfam" id="PF25967"/>
    </source>
</evidence>
<dbReference type="InterPro" id="IPR058625">
    <property type="entry name" value="MdtA-like_BSH"/>
</dbReference>
<dbReference type="InterPro" id="IPR058627">
    <property type="entry name" value="MdtA-like_C"/>
</dbReference>
<evidence type="ECO:0000256" key="1">
    <source>
        <dbReference type="ARBA" id="ARBA00004196"/>
    </source>
</evidence>
<dbReference type="PROSITE" id="PS51257">
    <property type="entry name" value="PROKAR_LIPOPROTEIN"/>
    <property type="match status" value="1"/>
</dbReference>
<dbReference type="Gene3D" id="1.10.287.470">
    <property type="entry name" value="Helix hairpin bin"/>
    <property type="match status" value="1"/>
</dbReference>
<dbReference type="SUPFAM" id="SSF111369">
    <property type="entry name" value="HlyD-like secretion proteins"/>
    <property type="match status" value="1"/>
</dbReference>
<dbReference type="EMBL" id="LGAP01000002">
    <property type="protein sequence ID" value="KOF21091.1"/>
    <property type="molecule type" value="Genomic_DNA"/>
</dbReference>
<accession>A0A0L8C2G6</accession>
<dbReference type="Proteomes" id="UP000037425">
    <property type="component" value="Unassembled WGS sequence"/>
</dbReference>
<proteinExistence type="inferred from homology"/>
<name>A0A0L8C2G6_ENSAD</name>
<dbReference type="GO" id="GO:0015562">
    <property type="term" value="F:efflux transmembrane transporter activity"/>
    <property type="evidence" value="ECO:0007669"/>
    <property type="project" value="TreeGrafter"/>
</dbReference>
<dbReference type="AlphaFoldDB" id="A0A0L8C2G6"/>
<dbReference type="OrthoDB" id="9813967at2"/>
<evidence type="ECO:0000256" key="2">
    <source>
        <dbReference type="ARBA" id="ARBA00009477"/>
    </source>
</evidence>
<feature type="domain" description="Multidrug resistance protein MdtA-like barrel-sandwich hybrid" evidence="4">
    <location>
        <begin position="66"/>
        <end position="204"/>
    </location>
</feature>
<gene>
    <name evidence="6" type="ORF">AC244_06845</name>
</gene>
<dbReference type="Gene3D" id="2.40.50.100">
    <property type="match status" value="1"/>
</dbReference>
<protein>
    <submittedName>
        <fullName evidence="6">Acriflavin resistance protein</fullName>
    </submittedName>
</protein>
<dbReference type="NCBIfam" id="TIGR01730">
    <property type="entry name" value="RND_mfp"/>
    <property type="match status" value="1"/>
</dbReference>
<keyword evidence="3" id="KW-0813">Transport</keyword>
<reference evidence="7" key="1">
    <citation type="submission" date="2015-07" db="EMBL/GenBank/DDBJ databases">
        <title>Whole genome sequence of an Ensifer adhaerens strain isolated from a cave pool in the Wind Cave National Park.</title>
        <authorList>
            <person name="Eng W.W.H."/>
            <person name="Gan H.M."/>
            <person name="Barton H.A."/>
            <person name="Savka M.A."/>
        </authorList>
    </citation>
    <scope>NUCLEOTIDE SEQUENCE [LARGE SCALE GENOMIC DNA]</scope>
    <source>
        <strain evidence="7">SD006</strain>
    </source>
</reference>
<feature type="domain" description="Multidrug resistance protein MdtA-like C-terminal permuted SH3" evidence="5">
    <location>
        <begin position="290"/>
        <end position="350"/>
    </location>
</feature>
<organism evidence="6 7">
    <name type="scientific">Ensifer adhaerens</name>
    <name type="common">Sinorhizobium morelense</name>
    <dbReference type="NCBI Taxonomy" id="106592"/>
    <lineage>
        <taxon>Bacteria</taxon>
        <taxon>Pseudomonadati</taxon>
        <taxon>Pseudomonadota</taxon>
        <taxon>Alphaproteobacteria</taxon>
        <taxon>Hyphomicrobiales</taxon>
        <taxon>Rhizobiaceae</taxon>
        <taxon>Sinorhizobium/Ensifer group</taxon>
        <taxon>Ensifer</taxon>
    </lineage>
</organism>
<comment type="subcellular location">
    <subcellularLocation>
        <location evidence="1">Cell envelope</location>
    </subcellularLocation>
</comment>
<evidence type="ECO:0000313" key="7">
    <source>
        <dbReference type="Proteomes" id="UP000037425"/>
    </source>
</evidence>
<evidence type="ECO:0000256" key="3">
    <source>
        <dbReference type="ARBA" id="ARBA00022448"/>
    </source>
</evidence>
<dbReference type="Pfam" id="PF25967">
    <property type="entry name" value="RND-MFP_C"/>
    <property type="match status" value="1"/>
</dbReference>
<dbReference type="Gene3D" id="2.40.420.20">
    <property type="match status" value="1"/>
</dbReference>
<dbReference type="InterPro" id="IPR006143">
    <property type="entry name" value="RND_pump_MFP"/>
</dbReference>
<dbReference type="GO" id="GO:1990281">
    <property type="term" value="C:efflux pump complex"/>
    <property type="evidence" value="ECO:0007669"/>
    <property type="project" value="TreeGrafter"/>
</dbReference>
<comment type="similarity">
    <text evidence="2">Belongs to the membrane fusion protein (MFP) (TC 8.A.1) family.</text>
</comment>
<dbReference type="Gene3D" id="2.40.30.170">
    <property type="match status" value="1"/>
</dbReference>
<sequence>MQQFTCRVRQCGWGVMLASTVFLASCQKQEAEAARPETTVRIVEAQLTDYQQTVTLTGEVVAHVQANLAFRVSGQVTQWFADVGAHVDEGELLAKVDPREQEADVQASEAAVKAAEAQLRQVSATLTRQNTLMTQGFTTRRDLVQAETAERTAASALDAAKAELGAARTALSYTELRSSAAGIVTVRHAEVGQVVQAAQTMFSVAKDGPRDAIFNVHEGLLFMKPASQDVMLALVSDPSVTAIARVSEISPTIDDKAGTVRVKLAMQQTPDRMTLGSSVIGVARFEPAKVIALPWTALTAVDGKPAVWIVDPRDSTVSLKPIEVKTYESGRVLVASGLSVGDKVVAEGAKFLRPGLAVHAVAEEQAK</sequence>